<dbReference type="Proteomes" id="UP000007799">
    <property type="component" value="Unassembled WGS sequence"/>
</dbReference>
<evidence type="ECO:0000313" key="6">
    <source>
        <dbReference type="EMBL" id="EGD76265.1"/>
    </source>
</evidence>
<dbReference type="InterPro" id="IPR051415">
    <property type="entry name" value="LAAT-1"/>
</dbReference>
<proteinExistence type="predicted"/>
<reference evidence="6" key="1">
    <citation type="submission" date="2009-08" db="EMBL/GenBank/DDBJ databases">
        <title>Annotation of Salpingoeca rosetta.</title>
        <authorList>
            <consortium name="The Broad Institute Genome Sequencing Platform"/>
            <person name="Russ C."/>
            <person name="Cuomo C."/>
            <person name="Burger G."/>
            <person name="Gray M.W."/>
            <person name="Holland P.W.H."/>
            <person name="King N."/>
            <person name="Lang F.B.F."/>
            <person name="Roger A.J."/>
            <person name="Ruiz-Trillo I."/>
            <person name="Young S.K."/>
            <person name="Zeng Q."/>
            <person name="Gargeya S."/>
            <person name="Alvarado L."/>
            <person name="Berlin A."/>
            <person name="Chapman S.B."/>
            <person name="Chen Z."/>
            <person name="Freedman E."/>
            <person name="Gellesch M."/>
            <person name="Goldberg J."/>
            <person name="Griggs A."/>
            <person name="Gujja S."/>
            <person name="Heilman E."/>
            <person name="Heiman D."/>
            <person name="Howarth C."/>
            <person name="Mehta T."/>
            <person name="Neiman D."/>
            <person name="Pearson M."/>
            <person name="Roberts A."/>
            <person name="Saif S."/>
            <person name="Shea T."/>
            <person name="Shenoy N."/>
            <person name="Sisk P."/>
            <person name="Stolte C."/>
            <person name="Sykes S."/>
            <person name="White J."/>
            <person name="Yandava C."/>
            <person name="Haas B."/>
            <person name="Nusbaum C."/>
            <person name="Birren B."/>
        </authorList>
    </citation>
    <scope>NUCLEOTIDE SEQUENCE [LARGE SCALE GENOMIC DNA]</scope>
    <source>
        <strain evidence="6">ATCC 50818</strain>
    </source>
</reference>
<dbReference type="OMA" id="DMCIFIQ"/>
<dbReference type="InterPro" id="IPR006603">
    <property type="entry name" value="PQ-loop_rpt"/>
</dbReference>
<evidence type="ECO:0000313" key="7">
    <source>
        <dbReference type="Proteomes" id="UP000007799"/>
    </source>
</evidence>
<accession>F2TY06</accession>
<dbReference type="OrthoDB" id="8048523at2759"/>
<dbReference type="FunFam" id="1.20.1280.290:FF:000009">
    <property type="entry name" value="PQ loop repeat family protein"/>
    <property type="match status" value="1"/>
</dbReference>
<dbReference type="GO" id="GO:0015174">
    <property type="term" value="F:basic amino acid transmembrane transporter activity"/>
    <property type="evidence" value="ECO:0007669"/>
    <property type="project" value="UniProtKB-ARBA"/>
</dbReference>
<dbReference type="Pfam" id="PF04193">
    <property type="entry name" value="PQ-loop"/>
    <property type="match status" value="2"/>
</dbReference>
<dbReference type="GeneID" id="16079035"/>
<dbReference type="FunFam" id="1.20.1280.290:FF:000012">
    <property type="entry name" value="Vacuolar membrane PQ loop repeat protein"/>
    <property type="match status" value="1"/>
</dbReference>
<organism evidence="7">
    <name type="scientific">Salpingoeca rosetta (strain ATCC 50818 / BSB-021)</name>
    <dbReference type="NCBI Taxonomy" id="946362"/>
    <lineage>
        <taxon>Eukaryota</taxon>
        <taxon>Choanoflagellata</taxon>
        <taxon>Craspedida</taxon>
        <taxon>Salpingoecidae</taxon>
        <taxon>Salpingoeca</taxon>
    </lineage>
</organism>
<sequence>MDLAPTLAASLVGSSNSSSCEYQWADKYLGECVHNERQLAGLILGLSSILCWMVAQTPQLYKNFRNSTAEGLSGAFLADWLAGDITNLVGCILTKQVPTQLYTAIWFCIIDTCMLVQWLYYNKFRRKPGKVYVVYSVVCVLALSPLLMKAQQLGGGDSFEASASSSATHHGRNLLTINSFSSATSIAGWSIGWVSGLMYFTSRIPQIVKNFRRRSCEGLSLAMFCMAILGNITYALGVLLQSVERDFLIDHMPWLLGSVGTLIFDFTIFCQFLCFGGNTSASANGKTKLTESDPLLQTMP</sequence>
<dbReference type="AlphaFoldDB" id="F2TY06"/>
<dbReference type="PANTHER" id="PTHR16201">
    <property type="entry name" value="SEVEN TRANSMEMBRANE PROTEIN 1-RELATED"/>
    <property type="match status" value="1"/>
</dbReference>
<keyword evidence="3 5" id="KW-1133">Transmembrane helix</keyword>
<feature type="transmembrane region" description="Helical" evidence="5">
    <location>
        <begin position="180"/>
        <end position="200"/>
    </location>
</feature>
<keyword evidence="4 5" id="KW-0472">Membrane</keyword>
<feature type="transmembrane region" description="Helical" evidence="5">
    <location>
        <begin position="101"/>
        <end position="120"/>
    </location>
</feature>
<comment type="subcellular location">
    <subcellularLocation>
        <location evidence="1">Membrane</location>
        <topology evidence="1">Multi-pass membrane protein</topology>
    </subcellularLocation>
</comment>
<dbReference type="EMBL" id="GL832956">
    <property type="protein sequence ID" value="EGD76265.1"/>
    <property type="molecule type" value="Genomic_DNA"/>
</dbReference>
<keyword evidence="7" id="KW-1185">Reference proteome</keyword>
<feature type="transmembrane region" description="Helical" evidence="5">
    <location>
        <begin position="221"/>
        <end position="240"/>
    </location>
</feature>
<dbReference type="STRING" id="946362.F2TY06"/>
<protein>
    <submittedName>
        <fullName evidence="6">Uncharacterized protein</fullName>
    </submittedName>
</protein>
<dbReference type="InParanoid" id="F2TY06"/>
<dbReference type="PANTHER" id="PTHR16201:SF34">
    <property type="entry name" value="LYSOSOMAL AMINO ACID TRANSPORTER 1"/>
    <property type="match status" value="1"/>
</dbReference>
<evidence type="ECO:0000256" key="3">
    <source>
        <dbReference type="ARBA" id="ARBA00022989"/>
    </source>
</evidence>
<evidence type="ECO:0000256" key="2">
    <source>
        <dbReference type="ARBA" id="ARBA00022692"/>
    </source>
</evidence>
<evidence type="ECO:0000256" key="1">
    <source>
        <dbReference type="ARBA" id="ARBA00004141"/>
    </source>
</evidence>
<evidence type="ECO:0000256" key="5">
    <source>
        <dbReference type="SAM" id="Phobius"/>
    </source>
</evidence>
<dbReference type="Gene3D" id="1.20.1280.290">
    <property type="match status" value="2"/>
</dbReference>
<name>F2TY06_SALR5</name>
<dbReference type="eggNOG" id="KOG2913">
    <property type="taxonomic scope" value="Eukaryota"/>
</dbReference>
<dbReference type="GO" id="GO:0098852">
    <property type="term" value="C:lytic vacuole membrane"/>
    <property type="evidence" value="ECO:0007669"/>
    <property type="project" value="UniProtKB-ARBA"/>
</dbReference>
<evidence type="ECO:0000256" key="4">
    <source>
        <dbReference type="ARBA" id="ARBA00023136"/>
    </source>
</evidence>
<gene>
    <name evidence="6" type="ORF">PTSG_00968</name>
</gene>
<dbReference type="FunCoup" id="F2TY06">
    <property type="interactions" value="241"/>
</dbReference>
<feature type="transmembrane region" description="Helical" evidence="5">
    <location>
        <begin position="132"/>
        <end position="148"/>
    </location>
</feature>
<dbReference type="KEGG" id="sre:PTSG_00968"/>
<keyword evidence="2 5" id="KW-0812">Transmembrane</keyword>
<dbReference type="RefSeq" id="XP_004998440.1">
    <property type="nucleotide sequence ID" value="XM_004998383.1"/>
</dbReference>
<feature type="transmembrane region" description="Helical" evidence="5">
    <location>
        <begin position="252"/>
        <end position="276"/>
    </location>
</feature>
<dbReference type="SMART" id="SM00679">
    <property type="entry name" value="CTNS"/>
    <property type="match status" value="2"/>
</dbReference>